<dbReference type="PANTHER" id="PTHR47049">
    <property type="entry name" value="PIEZO-TYPE MECHANOSENSITIVE ION CHANNEL HOMOLOG"/>
    <property type="match status" value="1"/>
</dbReference>
<accession>A0A8C3XJ48</accession>
<keyword evidence="1" id="KW-1133">Transmembrane helix</keyword>
<dbReference type="Pfam" id="PF24874">
    <property type="entry name" value="Piezo_THU9_anchor"/>
    <property type="match status" value="1"/>
</dbReference>
<evidence type="ECO:0008006" key="6">
    <source>
        <dbReference type="Google" id="ProtNLM"/>
    </source>
</evidence>
<dbReference type="InterPro" id="IPR027272">
    <property type="entry name" value="Piezo"/>
</dbReference>
<keyword evidence="1" id="KW-0812">Transmembrane</keyword>
<reference evidence="4" key="1">
    <citation type="submission" date="2025-08" db="UniProtKB">
        <authorList>
            <consortium name="Ensembl"/>
        </authorList>
    </citation>
    <scope>IDENTIFICATION</scope>
</reference>
<keyword evidence="1" id="KW-0472">Membrane</keyword>
<feature type="domain" description="Piezo THU9 and anchor" evidence="3">
    <location>
        <begin position="22"/>
        <end position="60"/>
    </location>
</feature>
<feature type="domain" description="Piezo non-specific cation channel cap" evidence="2">
    <location>
        <begin position="99"/>
        <end position="170"/>
    </location>
</feature>
<dbReference type="PANTHER" id="PTHR47049:SF7">
    <property type="entry name" value="PIEZO-TYPE MECHANOSENSITIVE ION CHANNEL COMPONENT 2 ISOFORM X1"/>
    <property type="match status" value="1"/>
</dbReference>
<dbReference type="Ensembl" id="ENSCSRT00000002005.1">
    <property type="protein sequence ID" value="ENSCSRP00000001947.1"/>
    <property type="gene ID" value="ENSCSRG00000001291.1"/>
</dbReference>
<organism evidence="4 5">
    <name type="scientific">Chelydra serpentina</name>
    <name type="common">Snapping turtle</name>
    <name type="synonym">Testudo serpentina</name>
    <dbReference type="NCBI Taxonomy" id="8475"/>
    <lineage>
        <taxon>Eukaryota</taxon>
        <taxon>Metazoa</taxon>
        <taxon>Chordata</taxon>
        <taxon>Craniata</taxon>
        <taxon>Vertebrata</taxon>
        <taxon>Euteleostomi</taxon>
        <taxon>Archelosauria</taxon>
        <taxon>Testudinata</taxon>
        <taxon>Testudines</taxon>
        <taxon>Cryptodira</taxon>
        <taxon>Durocryptodira</taxon>
        <taxon>Americhelydia</taxon>
        <taxon>Chelydroidea</taxon>
        <taxon>Chelydridae</taxon>
        <taxon>Chelydra</taxon>
    </lineage>
</organism>
<reference evidence="4" key="2">
    <citation type="submission" date="2025-09" db="UniProtKB">
        <authorList>
            <consortium name="Ensembl"/>
        </authorList>
    </citation>
    <scope>IDENTIFICATION</scope>
</reference>
<sequence length="255" mass="28057">MVARFPCHAAIASYSIIFFPLQKYPQPSGQKKKMIVKYGIGGCIVFILVCIVWFPLLLMSLVKSVAGVTNQPLDVSVKITISGYESLFTMSAQQRNLIPFSPAAYNELANHYALHPSAMQFIVNYSPEDIVIAKIKSNASLLWSISPASREAMMDELSSSAAVYINFHWTYLITPRQFWFPLISRLLPGVVPRYLRATAGAEAKTAHRLQVGKQLAAQRGPHPETLHGHLPGEGDWGAGAGGTTLCQTHLFVQIS</sequence>
<dbReference type="Proteomes" id="UP000694403">
    <property type="component" value="Unplaced"/>
</dbReference>
<evidence type="ECO:0000259" key="2">
    <source>
        <dbReference type="Pfam" id="PF12166"/>
    </source>
</evidence>
<dbReference type="InterPro" id="IPR056770">
    <property type="entry name" value="Piezo_THU9_anchor"/>
</dbReference>
<feature type="transmembrane region" description="Helical" evidence="1">
    <location>
        <begin position="38"/>
        <end position="62"/>
    </location>
</feature>
<proteinExistence type="predicted"/>
<keyword evidence="5" id="KW-1185">Reference proteome</keyword>
<dbReference type="GO" id="GO:0016020">
    <property type="term" value="C:membrane"/>
    <property type="evidence" value="ECO:0007669"/>
    <property type="project" value="InterPro"/>
</dbReference>
<evidence type="ECO:0000256" key="1">
    <source>
        <dbReference type="SAM" id="Phobius"/>
    </source>
</evidence>
<name>A0A8C3XJ48_CHESE</name>
<evidence type="ECO:0000259" key="3">
    <source>
        <dbReference type="Pfam" id="PF24874"/>
    </source>
</evidence>
<evidence type="ECO:0000313" key="4">
    <source>
        <dbReference type="Ensembl" id="ENSCSRP00000001947.1"/>
    </source>
</evidence>
<protein>
    <recommendedName>
        <fullName evidence="6">Piezo non-specific cation channel R-Ras-binding domain-containing protein</fullName>
    </recommendedName>
</protein>
<dbReference type="GO" id="GO:0008381">
    <property type="term" value="F:mechanosensitive monoatomic ion channel activity"/>
    <property type="evidence" value="ECO:0007669"/>
    <property type="project" value="InterPro"/>
</dbReference>
<dbReference type="InterPro" id="IPR031334">
    <property type="entry name" value="Piezo_cap_dom"/>
</dbReference>
<dbReference type="AlphaFoldDB" id="A0A8C3XJ48"/>
<dbReference type="Pfam" id="PF12166">
    <property type="entry name" value="Piezo_cap"/>
    <property type="match status" value="1"/>
</dbReference>
<evidence type="ECO:0000313" key="5">
    <source>
        <dbReference type="Proteomes" id="UP000694403"/>
    </source>
</evidence>